<evidence type="ECO:0000256" key="8">
    <source>
        <dbReference type="ARBA" id="ARBA00023014"/>
    </source>
</evidence>
<feature type="transmembrane region" description="Helical" evidence="9">
    <location>
        <begin position="532"/>
        <end position="552"/>
    </location>
</feature>
<gene>
    <name evidence="11" type="ORF">CSSPJE1EN2_LOCUS6600</name>
</gene>
<dbReference type="Gene3D" id="3.90.380.10">
    <property type="entry name" value="Naphthalene 1,2-dioxygenase Alpha Subunit, Chain A, domain 1"/>
    <property type="match status" value="1"/>
</dbReference>
<dbReference type="InterPro" id="IPR050584">
    <property type="entry name" value="Cholesterol_7-desaturase"/>
</dbReference>
<keyword evidence="4" id="KW-0001">2Fe-2S</keyword>
<protein>
    <recommendedName>
        <fullName evidence="10">Rieske domain-containing protein</fullName>
    </recommendedName>
</protein>
<evidence type="ECO:0000256" key="3">
    <source>
        <dbReference type="ARBA" id="ARBA00022640"/>
    </source>
</evidence>
<proteinExistence type="predicted"/>
<dbReference type="PROSITE" id="PS51296">
    <property type="entry name" value="RIESKE"/>
    <property type="match status" value="1"/>
</dbReference>
<keyword evidence="9" id="KW-0812">Transmembrane</keyword>
<feature type="domain" description="Rieske" evidence="10">
    <location>
        <begin position="134"/>
        <end position="246"/>
    </location>
</feature>
<keyword evidence="5" id="KW-0479">Metal-binding</keyword>
<keyword evidence="9" id="KW-1133">Transmembrane helix</keyword>
<dbReference type="Gene3D" id="2.102.10.10">
    <property type="entry name" value="Rieske [2Fe-2S] iron-sulphur domain"/>
    <property type="match status" value="1"/>
</dbReference>
<dbReference type="Proteomes" id="UP001497522">
    <property type="component" value="Chromosome 13"/>
</dbReference>
<evidence type="ECO:0000256" key="1">
    <source>
        <dbReference type="ARBA" id="ARBA00004229"/>
    </source>
</evidence>
<keyword evidence="7" id="KW-0408">Iron</keyword>
<sequence>MANCGGLCLMIQPRMELNCINFCSANASQSFVQGACVSGAYLHRRKWDGTSSLSGSNQMMISKRLDHHRGDETANFVLSADTSRRNSRAEVLRRVIADRGTTTDEVLADRDEALIQDDVGKARDRVEYNWEEEWYPMYLTAEMPSDSPLGLTVFDRSLVLFYDGDGKIQCFEDRCPHRSAKLSEGQITDGNLECLYHGWQFNGADGWLKSVHGSWFLLQFVPGAKIPKAACMRPYEVRESQGVIWVWLSQKTPGDPKKLPWFEYFAREGWGEVSFMEELPYDYSILLENLMDPAHLPIDGSSSAMRKNAQALVFEVTERTSRGFAGKWGNISSPTLPSTLRFDAPCSLRDDKEIVGKDGKIDYTSVVFLCRPAGQGKSMLLARFGGKQVRNRAKWIPTWIIHQGTTTFLEQDMAFLASQNETLVRENVATKDLYLNLKSSDTWVSEYRKWLDLTGHGMPSYFGHRSLSPSANMAVAEAAPAGLIAATASSYPAKGSFGAMFARDPTNRYFRHVVHCKSCLQAFHRFKKFQKIGVVLGAICTGVAITCSAGAWRATFVILALLMITGAYACTRGLAALTQNFVRAHRR</sequence>
<feature type="transmembrane region" description="Helical" evidence="9">
    <location>
        <begin position="558"/>
        <end position="577"/>
    </location>
</feature>
<evidence type="ECO:0000256" key="4">
    <source>
        <dbReference type="ARBA" id="ARBA00022714"/>
    </source>
</evidence>
<evidence type="ECO:0000256" key="2">
    <source>
        <dbReference type="ARBA" id="ARBA00022528"/>
    </source>
</evidence>
<dbReference type="EMBL" id="OZ023714">
    <property type="protein sequence ID" value="CAK9863605.1"/>
    <property type="molecule type" value="Genomic_DNA"/>
</dbReference>
<organism evidence="11 12">
    <name type="scientific">Sphagnum jensenii</name>
    <dbReference type="NCBI Taxonomy" id="128206"/>
    <lineage>
        <taxon>Eukaryota</taxon>
        <taxon>Viridiplantae</taxon>
        <taxon>Streptophyta</taxon>
        <taxon>Embryophyta</taxon>
        <taxon>Bryophyta</taxon>
        <taxon>Sphagnophytina</taxon>
        <taxon>Sphagnopsida</taxon>
        <taxon>Sphagnales</taxon>
        <taxon>Sphagnaceae</taxon>
        <taxon>Sphagnum</taxon>
    </lineage>
</organism>
<evidence type="ECO:0000256" key="5">
    <source>
        <dbReference type="ARBA" id="ARBA00022723"/>
    </source>
</evidence>
<keyword evidence="8" id="KW-0411">Iron-sulfur</keyword>
<evidence type="ECO:0000256" key="6">
    <source>
        <dbReference type="ARBA" id="ARBA00022946"/>
    </source>
</evidence>
<keyword evidence="9" id="KW-0472">Membrane</keyword>
<dbReference type="PANTHER" id="PTHR21266:SF29">
    <property type="entry name" value="PROTEIN TIC 55, CHLOROPLASTIC"/>
    <property type="match status" value="1"/>
</dbReference>
<dbReference type="Pfam" id="PF00355">
    <property type="entry name" value="Rieske"/>
    <property type="match status" value="1"/>
</dbReference>
<dbReference type="InterPro" id="IPR017941">
    <property type="entry name" value="Rieske_2Fe-2S"/>
</dbReference>
<accession>A0ABP1AM37</accession>
<dbReference type="PANTHER" id="PTHR21266">
    <property type="entry name" value="IRON-SULFUR DOMAIN CONTAINING PROTEIN"/>
    <property type="match status" value="1"/>
</dbReference>
<keyword evidence="3" id="KW-0934">Plastid</keyword>
<dbReference type="SUPFAM" id="SSF55961">
    <property type="entry name" value="Bet v1-like"/>
    <property type="match status" value="1"/>
</dbReference>
<dbReference type="Pfam" id="PF08417">
    <property type="entry name" value="PaO"/>
    <property type="match status" value="1"/>
</dbReference>
<evidence type="ECO:0000259" key="10">
    <source>
        <dbReference type="PROSITE" id="PS51296"/>
    </source>
</evidence>
<dbReference type="InterPro" id="IPR013626">
    <property type="entry name" value="PaO"/>
</dbReference>
<keyword evidence="12" id="KW-1185">Reference proteome</keyword>
<name>A0ABP1AM37_9BRYO</name>
<evidence type="ECO:0000256" key="7">
    <source>
        <dbReference type="ARBA" id="ARBA00023004"/>
    </source>
</evidence>
<keyword evidence="6" id="KW-0809">Transit peptide</keyword>
<evidence type="ECO:0000256" key="9">
    <source>
        <dbReference type="SAM" id="Phobius"/>
    </source>
</evidence>
<comment type="subcellular location">
    <subcellularLocation>
        <location evidence="1">Plastid</location>
        <location evidence="1">Chloroplast</location>
    </subcellularLocation>
</comment>
<evidence type="ECO:0000313" key="12">
    <source>
        <dbReference type="Proteomes" id="UP001497522"/>
    </source>
</evidence>
<evidence type="ECO:0000313" key="11">
    <source>
        <dbReference type="EMBL" id="CAK9863605.1"/>
    </source>
</evidence>
<dbReference type="SUPFAM" id="SSF50022">
    <property type="entry name" value="ISP domain"/>
    <property type="match status" value="1"/>
</dbReference>
<keyword evidence="2" id="KW-0150">Chloroplast</keyword>
<dbReference type="InterPro" id="IPR036922">
    <property type="entry name" value="Rieske_2Fe-2S_sf"/>
</dbReference>
<reference evidence="11" key="1">
    <citation type="submission" date="2024-03" db="EMBL/GenBank/DDBJ databases">
        <authorList>
            <consortium name="ELIXIR-Norway"/>
            <consortium name="Elixir Norway"/>
        </authorList>
    </citation>
    <scope>NUCLEOTIDE SEQUENCE</scope>
</reference>